<feature type="compositionally biased region" description="Acidic residues" evidence="1">
    <location>
        <begin position="426"/>
        <end position="438"/>
    </location>
</feature>
<organism evidence="2 3">
    <name type="scientific">Dendrothele bispora (strain CBS 962.96)</name>
    <dbReference type="NCBI Taxonomy" id="1314807"/>
    <lineage>
        <taxon>Eukaryota</taxon>
        <taxon>Fungi</taxon>
        <taxon>Dikarya</taxon>
        <taxon>Basidiomycota</taxon>
        <taxon>Agaricomycotina</taxon>
        <taxon>Agaricomycetes</taxon>
        <taxon>Agaricomycetidae</taxon>
        <taxon>Agaricales</taxon>
        <taxon>Agaricales incertae sedis</taxon>
        <taxon>Dendrothele</taxon>
    </lineage>
</organism>
<evidence type="ECO:0000256" key="1">
    <source>
        <dbReference type="SAM" id="MobiDB-lite"/>
    </source>
</evidence>
<dbReference type="Proteomes" id="UP000297245">
    <property type="component" value="Unassembled WGS sequence"/>
</dbReference>
<feature type="region of interest" description="Disordered" evidence="1">
    <location>
        <begin position="426"/>
        <end position="447"/>
    </location>
</feature>
<evidence type="ECO:0000313" key="2">
    <source>
        <dbReference type="EMBL" id="THV08164.1"/>
    </source>
</evidence>
<sequence length="1041" mass="116022">MSADDNCRRCGCMGFIRVPRESVILTYVLTHARIQNDSDPNARNNCYCGHPLTLHAPLAMLESRMCVPPAPEARFDTDDSNPTGGSICIRCGQPFFLHRRNTNAQAPVEGHSSSSISSSQALLAPTDGSSTVFHHWNPPRPQNLVQETTNARRVSARLRTNINQQQRQNAGIGTVPPSVAPSPYSMGPTVRMNTTPQTVSSGNNRGTRGRGGPSSTSTSTHTFDIILVPRPDYEQFPNTEEGKAEIRWPPELKQPPLIEQANGLGLKFRVRLTLTDKELISPHLERELLHHLTVANLQFETHRRTAMPLLPTQQRWTYLLPIRNNKFPALEWIHNPEAMTTKDLVKKLKPISKLGPLPAGDGIPAGTVPILVFIAARNCFIVSKRGRETHYCLTQRLLNGFSTADCEEPKRDVQCWETCSIDEEDPLFLPDEDTETETEVPTPNATDVFPTPFQATTPAISPAPPTIIPINSMPLQATAPLAMNLAPTVTRPSIPTAAPFQDAAPFVQSAPPTAVLQTPIPTLTSAATTTSVPLPTQLTTSFRMPNANPLSVLTETSTPAQTPPYSPNMPAVSSLIPYEFLDLEAITNDSGRRRTSVVSWKAWVDRLQMLFDRDFLDDDTVQLKLTSTSPSPEFYNYVWSVIVSIGNGEDPALVQRPNEVIECNLDVKTIHCGPDDRIFTVGEGVGDGIGRDLWYKLNHILSSGQNSGYWMEVMSTEYKTPVLRRPGFSVPETELRFWRGVGCFIRISLIWGMELPDLSPFLQLLLLLKTDNAMGAVCDREFVSGVASALSNRLDTWPPNSGDDLVDGQDPMNLVYAHLDNVLRPHLVSMTKEERDQLTFEIRSKAIFGPFAPSMLSQNAVFSAIRQGFDLAKVPGTYTKLSDTFAHAADALGSEPTRIIGELHNGRHLETTQDILSRLEWEHSEGHRFYTAERRWMSWLVRYLQGGQGLERCRRFMKSMYGGKLLPPSVFTTLKIRFTTTLPDHNAFSSHICLYMMDIQIDEDIRSLVSQPMPDNVHEICEMDENFDIIFSDQDTEFNSF</sequence>
<accession>A0A4S8N003</accession>
<keyword evidence="3" id="KW-1185">Reference proteome</keyword>
<evidence type="ECO:0008006" key="4">
    <source>
        <dbReference type="Google" id="ProtNLM"/>
    </source>
</evidence>
<gene>
    <name evidence="2" type="ORF">K435DRAFT_847058</name>
</gene>
<dbReference type="OrthoDB" id="3193108at2759"/>
<dbReference type="AlphaFoldDB" id="A0A4S8N003"/>
<reference evidence="2 3" key="1">
    <citation type="journal article" date="2019" name="Nat. Ecol. Evol.">
        <title>Megaphylogeny resolves global patterns of mushroom evolution.</title>
        <authorList>
            <person name="Varga T."/>
            <person name="Krizsan K."/>
            <person name="Foldi C."/>
            <person name="Dima B."/>
            <person name="Sanchez-Garcia M."/>
            <person name="Sanchez-Ramirez S."/>
            <person name="Szollosi G.J."/>
            <person name="Szarkandi J.G."/>
            <person name="Papp V."/>
            <person name="Albert L."/>
            <person name="Andreopoulos W."/>
            <person name="Angelini C."/>
            <person name="Antonin V."/>
            <person name="Barry K.W."/>
            <person name="Bougher N.L."/>
            <person name="Buchanan P."/>
            <person name="Buyck B."/>
            <person name="Bense V."/>
            <person name="Catcheside P."/>
            <person name="Chovatia M."/>
            <person name="Cooper J."/>
            <person name="Damon W."/>
            <person name="Desjardin D."/>
            <person name="Finy P."/>
            <person name="Geml J."/>
            <person name="Haridas S."/>
            <person name="Hughes K."/>
            <person name="Justo A."/>
            <person name="Karasinski D."/>
            <person name="Kautmanova I."/>
            <person name="Kiss B."/>
            <person name="Kocsube S."/>
            <person name="Kotiranta H."/>
            <person name="LaButti K.M."/>
            <person name="Lechner B.E."/>
            <person name="Liimatainen K."/>
            <person name="Lipzen A."/>
            <person name="Lukacs Z."/>
            <person name="Mihaltcheva S."/>
            <person name="Morgado L.N."/>
            <person name="Niskanen T."/>
            <person name="Noordeloos M.E."/>
            <person name="Ohm R.A."/>
            <person name="Ortiz-Santana B."/>
            <person name="Ovrebo C."/>
            <person name="Racz N."/>
            <person name="Riley R."/>
            <person name="Savchenko A."/>
            <person name="Shiryaev A."/>
            <person name="Soop K."/>
            <person name="Spirin V."/>
            <person name="Szebenyi C."/>
            <person name="Tomsovsky M."/>
            <person name="Tulloss R.E."/>
            <person name="Uehling J."/>
            <person name="Grigoriev I.V."/>
            <person name="Vagvolgyi C."/>
            <person name="Papp T."/>
            <person name="Martin F.M."/>
            <person name="Miettinen O."/>
            <person name="Hibbett D.S."/>
            <person name="Nagy L.G."/>
        </authorList>
    </citation>
    <scope>NUCLEOTIDE SEQUENCE [LARGE SCALE GENOMIC DNA]</scope>
    <source>
        <strain evidence="2 3">CBS 962.96</strain>
    </source>
</reference>
<protein>
    <recommendedName>
        <fullName evidence="4">HECT domain-containing protein</fullName>
    </recommendedName>
</protein>
<evidence type="ECO:0000313" key="3">
    <source>
        <dbReference type="Proteomes" id="UP000297245"/>
    </source>
</evidence>
<name>A0A4S8N003_DENBC</name>
<dbReference type="EMBL" id="ML179035">
    <property type="protein sequence ID" value="THV08164.1"/>
    <property type="molecule type" value="Genomic_DNA"/>
</dbReference>
<feature type="region of interest" description="Disordered" evidence="1">
    <location>
        <begin position="106"/>
        <end position="128"/>
    </location>
</feature>
<feature type="region of interest" description="Disordered" evidence="1">
    <location>
        <begin position="193"/>
        <end position="220"/>
    </location>
</feature>
<proteinExistence type="predicted"/>